<dbReference type="AlphaFoldDB" id="A0A7H1BCJ7"/>
<dbReference type="EMBL" id="CP061281">
    <property type="protein sequence ID" value="QNS06452.1"/>
    <property type="molecule type" value="Genomic_DNA"/>
</dbReference>
<evidence type="ECO:0000313" key="3">
    <source>
        <dbReference type="Proteomes" id="UP000516428"/>
    </source>
</evidence>
<name>A0A7H1BCJ7_9ACTN</name>
<dbReference type="CDD" id="cd04301">
    <property type="entry name" value="NAT_SF"/>
    <property type="match status" value="1"/>
</dbReference>
<protein>
    <submittedName>
        <fullName evidence="2">GNAT family N-acetyltransferase</fullName>
    </submittedName>
</protein>
<reference evidence="2 3" key="1">
    <citation type="submission" date="2020-09" db="EMBL/GenBank/DDBJ databases">
        <title>A novel species.</title>
        <authorList>
            <person name="Gao J."/>
        </authorList>
    </citation>
    <scope>NUCLEOTIDE SEQUENCE [LARGE SCALE GENOMIC DNA]</scope>
    <source>
        <strain evidence="2 3">CRXT-Y-14</strain>
    </source>
</reference>
<dbReference type="SUPFAM" id="SSF55729">
    <property type="entry name" value="Acyl-CoA N-acyltransferases (Nat)"/>
    <property type="match status" value="1"/>
</dbReference>
<dbReference type="GO" id="GO:0016747">
    <property type="term" value="F:acyltransferase activity, transferring groups other than amino-acyl groups"/>
    <property type="evidence" value="ECO:0007669"/>
    <property type="project" value="InterPro"/>
</dbReference>
<dbReference type="KEGG" id="sxn:IAG42_24610"/>
<dbReference type="InterPro" id="IPR000182">
    <property type="entry name" value="GNAT_dom"/>
</dbReference>
<keyword evidence="3" id="KW-1185">Reference proteome</keyword>
<feature type="domain" description="N-acetyltransferase" evidence="1">
    <location>
        <begin position="2"/>
        <end position="155"/>
    </location>
</feature>
<organism evidence="2 3">
    <name type="scientific">Streptomyces xanthii</name>
    <dbReference type="NCBI Taxonomy" id="2768069"/>
    <lineage>
        <taxon>Bacteria</taxon>
        <taxon>Bacillati</taxon>
        <taxon>Actinomycetota</taxon>
        <taxon>Actinomycetes</taxon>
        <taxon>Kitasatosporales</taxon>
        <taxon>Streptomycetaceae</taxon>
        <taxon>Streptomyces</taxon>
    </lineage>
</organism>
<proteinExistence type="predicted"/>
<keyword evidence="2" id="KW-0808">Transferase</keyword>
<evidence type="ECO:0000313" key="2">
    <source>
        <dbReference type="EMBL" id="QNS06452.1"/>
    </source>
</evidence>
<dbReference type="Gene3D" id="3.40.630.30">
    <property type="match status" value="1"/>
</dbReference>
<dbReference type="InterPro" id="IPR016181">
    <property type="entry name" value="Acyl_CoA_acyltransferase"/>
</dbReference>
<dbReference type="PROSITE" id="PS51186">
    <property type="entry name" value="GNAT"/>
    <property type="match status" value="1"/>
</dbReference>
<accession>A0A7H1BCJ7</accession>
<sequence>MSLVRRAVPEDAEELVRLRKIMLDAMSPSRDVGWQPAALTTLRRHLASPDGELAAFVVDAPDGSGTLAACAAGSVHQGLGGPGNPAGLSGHVFNVCTDPGHRRRGYSRHCLEALLGWYRERGVPRIDLLATASGEPLYASLGFERTPAPAMRLTL</sequence>
<dbReference type="Pfam" id="PF00583">
    <property type="entry name" value="Acetyltransf_1"/>
    <property type="match status" value="1"/>
</dbReference>
<evidence type="ECO:0000259" key="1">
    <source>
        <dbReference type="PROSITE" id="PS51186"/>
    </source>
</evidence>
<dbReference type="Proteomes" id="UP000516428">
    <property type="component" value="Chromosome"/>
</dbReference>
<gene>
    <name evidence="2" type="ORF">IAG42_24610</name>
</gene>
<dbReference type="RefSeq" id="WP_188339134.1">
    <property type="nucleotide sequence ID" value="NZ_CP061281.1"/>
</dbReference>